<keyword evidence="1" id="KW-0378">Hydrolase</keyword>
<accession>W8VUF7</accession>
<organism evidence="4 5">
    <name type="scientific">Nonlabens marinus S1-08</name>
    <dbReference type="NCBI Taxonomy" id="1454201"/>
    <lineage>
        <taxon>Bacteria</taxon>
        <taxon>Pseudomonadati</taxon>
        <taxon>Bacteroidota</taxon>
        <taxon>Flavobacteriia</taxon>
        <taxon>Flavobacteriales</taxon>
        <taxon>Flavobacteriaceae</taxon>
        <taxon>Nonlabens</taxon>
    </lineage>
</organism>
<dbReference type="KEGG" id="nmf:NMS_0549"/>
<dbReference type="RefSeq" id="WP_041495273.1">
    <property type="nucleotide sequence ID" value="NZ_AP014548.1"/>
</dbReference>
<dbReference type="InterPro" id="IPR053145">
    <property type="entry name" value="AB_hydrolase_Est10"/>
</dbReference>
<reference evidence="4 5" key="1">
    <citation type="journal article" date="2014" name="Proc. Natl. Acad. Sci. U.S.A.">
        <title>Functional characterization of flavobacteria rhodopsins reveals a unique class of light-driven chloride pump in bacteria.</title>
        <authorList>
            <person name="Yoshizawa S."/>
            <person name="Kumagai Y."/>
            <person name="Kim H."/>
            <person name="Ogura Y."/>
            <person name="Hayashi T."/>
            <person name="Iwasaki W."/>
            <person name="DeLong E.F."/>
            <person name="Kogure K."/>
        </authorList>
    </citation>
    <scope>NUCLEOTIDE SEQUENCE [LARGE SCALE GENOMIC DNA]</scope>
    <source>
        <strain evidence="4 5">S1-08</strain>
    </source>
</reference>
<dbReference type="PANTHER" id="PTHR43265:SF1">
    <property type="entry name" value="ESTERASE ESTD"/>
    <property type="match status" value="1"/>
</dbReference>
<keyword evidence="2" id="KW-0732">Signal</keyword>
<dbReference type="InterPro" id="IPR002471">
    <property type="entry name" value="Pept_S9_AS"/>
</dbReference>
<name>W8VUF7_9FLAO</name>
<dbReference type="PROSITE" id="PS00708">
    <property type="entry name" value="PRO_ENDOPEP_SER"/>
    <property type="match status" value="1"/>
</dbReference>
<dbReference type="GO" id="GO:0052689">
    <property type="term" value="F:carboxylic ester hydrolase activity"/>
    <property type="evidence" value="ECO:0007669"/>
    <property type="project" value="TreeGrafter"/>
</dbReference>
<feature type="signal peptide" evidence="2">
    <location>
        <begin position="1"/>
        <end position="24"/>
    </location>
</feature>
<protein>
    <recommendedName>
        <fullName evidence="3">Serine aminopeptidase S33 domain-containing protein</fullName>
    </recommendedName>
</protein>
<dbReference type="PROSITE" id="PS51257">
    <property type="entry name" value="PROKAR_LIPOPROTEIN"/>
    <property type="match status" value="1"/>
</dbReference>
<dbReference type="InterPro" id="IPR022742">
    <property type="entry name" value="Hydrolase_4"/>
</dbReference>
<evidence type="ECO:0000313" key="5">
    <source>
        <dbReference type="Proteomes" id="UP000031760"/>
    </source>
</evidence>
<evidence type="ECO:0000259" key="3">
    <source>
        <dbReference type="Pfam" id="PF12146"/>
    </source>
</evidence>
<dbReference type="HOGENOM" id="CLU_033707_2_0_10"/>
<evidence type="ECO:0000313" key="4">
    <source>
        <dbReference type="EMBL" id="BAO54558.1"/>
    </source>
</evidence>
<evidence type="ECO:0000256" key="1">
    <source>
        <dbReference type="ARBA" id="ARBA00022801"/>
    </source>
</evidence>
<proteinExistence type="predicted"/>
<dbReference type="GO" id="GO:0006508">
    <property type="term" value="P:proteolysis"/>
    <property type="evidence" value="ECO:0007669"/>
    <property type="project" value="InterPro"/>
</dbReference>
<sequence length="465" mass="50669">MKTTLNIALWLVILFFSCLNHAQAFEGSWTGSIQGMPLIFEITPLGDGYSAKMQSPKQSKNFFEMDSATVEDGLITIIFDAYKIKYVGELKDGKIEGTFTQGPGSAPMTLEKKAYEEVVPDRPQEPKAPFPYKVEDVVFENPKAGNIKLAGTLTMPADVENPPVAIMISGSGPQDRDEQLFFHKPFLVIADHLAKKGIAVLRYDDRGVAQSEGTQANATSLDFATDVEAAVAFLKTRNDIDPEKIGLIGHSEGGLIAPIVIAANPKDIAFFVSLAGPGVSGTDVLLPQMQKSVEFQGASPEAVALEMEIMEAILEKIKNTPDSSNQEVKDAILEIIETKADAAPENLGSKYTSEYAQIVASQFSDTWFRYFVSYDPTPYLEKVSCPVLALNGSLDYQVIPEINLPGMKSAFAKANNSDVTITIRPGLNHLFQNAITGSGSEYATIEETFDPATLDIISSWINERF</sequence>
<dbReference type="Pfam" id="PF12146">
    <property type="entry name" value="Hydrolase_4"/>
    <property type="match status" value="1"/>
</dbReference>
<keyword evidence="5" id="KW-1185">Reference proteome</keyword>
<dbReference type="STRING" id="1454201.NMS_0549"/>
<feature type="domain" description="Serine aminopeptidase S33" evidence="3">
    <location>
        <begin position="189"/>
        <end position="292"/>
    </location>
</feature>
<dbReference type="SUPFAM" id="SSF53474">
    <property type="entry name" value="alpha/beta-Hydrolases"/>
    <property type="match status" value="1"/>
</dbReference>
<feature type="chain" id="PRO_5004913982" description="Serine aminopeptidase S33 domain-containing protein" evidence="2">
    <location>
        <begin position="25"/>
        <end position="465"/>
    </location>
</feature>
<evidence type="ECO:0000256" key="2">
    <source>
        <dbReference type="SAM" id="SignalP"/>
    </source>
</evidence>
<dbReference type="Gene3D" id="3.40.50.1820">
    <property type="entry name" value="alpha/beta hydrolase"/>
    <property type="match status" value="1"/>
</dbReference>
<gene>
    <name evidence="4" type="ORF">NMS_0549</name>
</gene>
<dbReference type="InterPro" id="IPR029058">
    <property type="entry name" value="AB_hydrolase_fold"/>
</dbReference>
<dbReference type="PANTHER" id="PTHR43265">
    <property type="entry name" value="ESTERASE ESTD"/>
    <property type="match status" value="1"/>
</dbReference>
<dbReference type="GO" id="GO:0004252">
    <property type="term" value="F:serine-type endopeptidase activity"/>
    <property type="evidence" value="ECO:0007669"/>
    <property type="project" value="InterPro"/>
</dbReference>
<dbReference type="Proteomes" id="UP000031760">
    <property type="component" value="Chromosome"/>
</dbReference>
<dbReference type="AlphaFoldDB" id="W8VUF7"/>
<dbReference type="OrthoDB" id="9809549at2"/>
<dbReference type="EMBL" id="AP014548">
    <property type="protein sequence ID" value="BAO54558.1"/>
    <property type="molecule type" value="Genomic_DNA"/>
</dbReference>